<keyword evidence="2" id="KW-1185">Reference proteome</keyword>
<dbReference type="Proteomes" id="UP001523216">
    <property type="component" value="Unassembled WGS sequence"/>
</dbReference>
<accession>A0ABT0XVZ0</accession>
<proteinExistence type="predicted"/>
<evidence type="ECO:0000313" key="2">
    <source>
        <dbReference type="Proteomes" id="UP001523216"/>
    </source>
</evidence>
<reference evidence="1 2" key="1">
    <citation type="submission" date="2022-06" db="EMBL/GenBank/DDBJ databases">
        <title>Actinoplanes abujensis sp. nov., isolated from Nigerian arid soil.</title>
        <authorList>
            <person name="Ding P."/>
        </authorList>
    </citation>
    <scope>NUCLEOTIDE SEQUENCE [LARGE SCALE GENOMIC DNA]</scope>
    <source>
        <strain evidence="2">TRM88002</strain>
    </source>
</reference>
<sequence>MINPRVTLDSESLGPVEQKLQEPLEQQLTSALQHATHTVEDSYSGESVQQVAQELLVETKDGLHPDIAAGFTPDAAQLQAVAAAIVDEHR</sequence>
<organism evidence="1 2">
    <name type="scientific">Paractinoplanes hotanensis</name>
    <dbReference type="NCBI Taxonomy" id="2906497"/>
    <lineage>
        <taxon>Bacteria</taxon>
        <taxon>Bacillati</taxon>
        <taxon>Actinomycetota</taxon>
        <taxon>Actinomycetes</taxon>
        <taxon>Micromonosporales</taxon>
        <taxon>Micromonosporaceae</taxon>
        <taxon>Paractinoplanes</taxon>
    </lineage>
</organism>
<protein>
    <submittedName>
        <fullName evidence="1">Uncharacterized protein</fullName>
    </submittedName>
</protein>
<name>A0ABT0XVZ0_9ACTN</name>
<evidence type="ECO:0000313" key="1">
    <source>
        <dbReference type="EMBL" id="MCM4077934.1"/>
    </source>
</evidence>
<gene>
    <name evidence="1" type="ORF">LXN57_10180</name>
</gene>
<dbReference type="EMBL" id="JAMQOL010000012">
    <property type="protein sequence ID" value="MCM4077934.1"/>
    <property type="molecule type" value="Genomic_DNA"/>
</dbReference>
<dbReference type="RefSeq" id="WP_251797785.1">
    <property type="nucleotide sequence ID" value="NZ_JAMQOL010000012.1"/>
</dbReference>
<comment type="caution">
    <text evidence="1">The sequence shown here is derived from an EMBL/GenBank/DDBJ whole genome shotgun (WGS) entry which is preliminary data.</text>
</comment>